<keyword evidence="3" id="KW-1185">Reference proteome</keyword>
<organism evidence="2 3">
    <name type="scientific">Fusarium kuroshium</name>
    <dbReference type="NCBI Taxonomy" id="2010991"/>
    <lineage>
        <taxon>Eukaryota</taxon>
        <taxon>Fungi</taxon>
        <taxon>Dikarya</taxon>
        <taxon>Ascomycota</taxon>
        <taxon>Pezizomycotina</taxon>
        <taxon>Sordariomycetes</taxon>
        <taxon>Hypocreomycetidae</taxon>
        <taxon>Hypocreales</taxon>
        <taxon>Nectriaceae</taxon>
        <taxon>Fusarium</taxon>
        <taxon>Fusarium solani species complex</taxon>
    </lineage>
</organism>
<dbReference type="AlphaFoldDB" id="A0A3M2SPS0"/>
<name>A0A3M2SPS0_9HYPO</name>
<evidence type="ECO:0000256" key="1">
    <source>
        <dbReference type="SAM" id="SignalP"/>
    </source>
</evidence>
<protein>
    <recommendedName>
        <fullName evidence="4">Peptidase A2 domain-containing protein</fullName>
    </recommendedName>
</protein>
<dbReference type="Proteomes" id="UP000277212">
    <property type="component" value="Unassembled WGS sequence"/>
</dbReference>
<evidence type="ECO:0000313" key="3">
    <source>
        <dbReference type="Proteomes" id="UP000277212"/>
    </source>
</evidence>
<gene>
    <name evidence="2" type="ORF">CDV36_000827</name>
</gene>
<dbReference type="EMBL" id="NKUJ01000007">
    <property type="protein sequence ID" value="RMJ19560.1"/>
    <property type="molecule type" value="Genomic_DNA"/>
</dbReference>
<reference evidence="2 3" key="1">
    <citation type="submission" date="2017-06" db="EMBL/GenBank/DDBJ databases">
        <title>Comparative genomic analysis of Ambrosia Fusariam Clade fungi.</title>
        <authorList>
            <person name="Stajich J.E."/>
            <person name="Carrillo J."/>
            <person name="Kijimoto T."/>
            <person name="Eskalen A."/>
            <person name="O'Donnell K."/>
            <person name="Kasson M."/>
        </authorList>
    </citation>
    <scope>NUCLEOTIDE SEQUENCE [LARGE SCALE GENOMIC DNA]</scope>
    <source>
        <strain evidence="2">UCR3666</strain>
    </source>
</reference>
<sequence length="211" mass="23042">MWKVDHLNFTILSFLDLAGFLGASVGGNGIDIANDEKSADLSSDANANTVSVRNKQGAGLAATSHRKWSIRPSSYSLILPDKQPVDKWVRKTHRLTSHRIVNNELSDEVIGDEVLLLIDTGSLVTVTDRNRSAGRRGAMCRPETRAHESSKLISLPNPLVNFGGDWLLVKQRVWSVCEAVRRFICACLGCWSPALKVSFQGEAIAQSLTSG</sequence>
<accession>A0A3M2SPS0</accession>
<feature type="signal peptide" evidence="1">
    <location>
        <begin position="1"/>
        <end position="26"/>
    </location>
</feature>
<evidence type="ECO:0000313" key="2">
    <source>
        <dbReference type="EMBL" id="RMJ19560.1"/>
    </source>
</evidence>
<comment type="caution">
    <text evidence="2">The sequence shown here is derived from an EMBL/GenBank/DDBJ whole genome shotgun (WGS) entry which is preliminary data.</text>
</comment>
<evidence type="ECO:0008006" key="4">
    <source>
        <dbReference type="Google" id="ProtNLM"/>
    </source>
</evidence>
<keyword evidence="1" id="KW-0732">Signal</keyword>
<proteinExistence type="predicted"/>
<feature type="chain" id="PRO_5018332753" description="Peptidase A2 domain-containing protein" evidence="1">
    <location>
        <begin position="27"/>
        <end position="211"/>
    </location>
</feature>